<sequence length="134" mass="14383">MTRAVGKENSFSLNCLSFASVIGSIPTLTKTCPTIFEPFVHQASFNVGSKGLQSCAPCFRMANHLLRALRPQKAITVRVVSGFSALWECVDCRDQSQKATCSEIYVAVSVTRSFPVAFTVATEELVAFGIGVGA</sequence>
<dbReference type="AlphaFoldDB" id="A0ABD0L9G0"/>
<feature type="non-terminal residue" evidence="1">
    <location>
        <position position="134"/>
    </location>
</feature>
<dbReference type="EMBL" id="JACVVK020000071">
    <property type="protein sequence ID" value="KAK7495945.1"/>
    <property type="molecule type" value="Genomic_DNA"/>
</dbReference>
<name>A0ABD0L9G0_9CAEN</name>
<organism evidence="1 2">
    <name type="scientific">Batillaria attramentaria</name>
    <dbReference type="NCBI Taxonomy" id="370345"/>
    <lineage>
        <taxon>Eukaryota</taxon>
        <taxon>Metazoa</taxon>
        <taxon>Spiralia</taxon>
        <taxon>Lophotrochozoa</taxon>
        <taxon>Mollusca</taxon>
        <taxon>Gastropoda</taxon>
        <taxon>Caenogastropoda</taxon>
        <taxon>Sorbeoconcha</taxon>
        <taxon>Cerithioidea</taxon>
        <taxon>Batillariidae</taxon>
        <taxon>Batillaria</taxon>
    </lineage>
</organism>
<keyword evidence="2" id="KW-1185">Reference proteome</keyword>
<evidence type="ECO:0000313" key="2">
    <source>
        <dbReference type="Proteomes" id="UP001519460"/>
    </source>
</evidence>
<proteinExistence type="predicted"/>
<evidence type="ECO:0000313" key="1">
    <source>
        <dbReference type="EMBL" id="KAK7495945.1"/>
    </source>
</evidence>
<reference evidence="1 2" key="1">
    <citation type="journal article" date="2023" name="Sci. Data">
        <title>Genome assembly of the Korean intertidal mud-creeper Batillaria attramentaria.</title>
        <authorList>
            <person name="Patra A.K."/>
            <person name="Ho P.T."/>
            <person name="Jun S."/>
            <person name="Lee S.J."/>
            <person name="Kim Y."/>
            <person name="Won Y.J."/>
        </authorList>
    </citation>
    <scope>NUCLEOTIDE SEQUENCE [LARGE SCALE GENOMIC DNA]</scope>
    <source>
        <strain evidence="1">Wonlab-2016</strain>
    </source>
</reference>
<gene>
    <name evidence="1" type="ORF">BaRGS_00012935</name>
</gene>
<comment type="caution">
    <text evidence="1">The sequence shown here is derived from an EMBL/GenBank/DDBJ whole genome shotgun (WGS) entry which is preliminary data.</text>
</comment>
<accession>A0ABD0L9G0</accession>
<dbReference type="Proteomes" id="UP001519460">
    <property type="component" value="Unassembled WGS sequence"/>
</dbReference>
<protein>
    <submittedName>
        <fullName evidence="1">Uncharacterized protein</fullName>
    </submittedName>
</protein>